<proteinExistence type="predicted"/>
<sequence>MMHFAEKTRDTPNIKITESNIIYQDISPYIKMWCLVLFAMHDEY</sequence>
<gene>
    <name evidence="1" type="ORF">HMPREF3208_01230</name>
</gene>
<dbReference type="AlphaFoldDB" id="A0A133NS38"/>
<name>A0A133NS38_GARVA</name>
<organism evidence="1 2">
    <name type="scientific">Gardnerella vaginalis</name>
    <dbReference type="NCBI Taxonomy" id="2702"/>
    <lineage>
        <taxon>Bacteria</taxon>
        <taxon>Bacillati</taxon>
        <taxon>Actinomycetota</taxon>
        <taxon>Actinomycetes</taxon>
        <taxon>Bifidobacteriales</taxon>
        <taxon>Bifidobacteriaceae</taxon>
        <taxon>Gardnerella</taxon>
    </lineage>
</organism>
<reference evidence="1 2" key="1">
    <citation type="submission" date="2016-01" db="EMBL/GenBank/DDBJ databases">
        <authorList>
            <person name="Oliw E.H."/>
        </authorList>
    </citation>
    <scope>NUCLEOTIDE SEQUENCE [LARGE SCALE GENOMIC DNA]</scope>
    <source>
        <strain evidence="1 2">PSS_7772B</strain>
    </source>
</reference>
<accession>A0A133NS38</accession>
<dbReference type="Proteomes" id="UP000070687">
    <property type="component" value="Unassembled WGS sequence"/>
</dbReference>
<evidence type="ECO:0000313" key="2">
    <source>
        <dbReference type="Proteomes" id="UP000070687"/>
    </source>
</evidence>
<protein>
    <submittedName>
        <fullName evidence="1">Uncharacterized protein</fullName>
    </submittedName>
</protein>
<dbReference type="EMBL" id="LRQB01000078">
    <property type="protein sequence ID" value="KXA19106.1"/>
    <property type="molecule type" value="Genomic_DNA"/>
</dbReference>
<evidence type="ECO:0000313" key="1">
    <source>
        <dbReference type="EMBL" id="KXA19106.1"/>
    </source>
</evidence>
<dbReference type="PATRIC" id="fig|2702.100.peg.1216"/>
<comment type="caution">
    <text evidence="1">The sequence shown here is derived from an EMBL/GenBank/DDBJ whole genome shotgun (WGS) entry which is preliminary data.</text>
</comment>